<name>A0A927H6W4_9BACL</name>
<keyword evidence="2" id="KW-1185">Reference proteome</keyword>
<proteinExistence type="predicted"/>
<dbReference type="SUPFAM" id="SSF56059">
    <property type="entry name" value="Glutathione synthetase ATP-binding domain-like"/>
    <property type="match status" value="1"/>
</dbReference>
<dbReference type="Gene3D" id="3.30.470.20">
    <property type="entry name" value="ATP-grasp fold, B domain"/>
    <property type="match status" value="1"/>
</dbReference>
<accession>A0A927H6W4</accession>
<dbReference type="RefSeq" id="WP_190862569.1">
    <property type="nucleotide sequence ID" value="NZ_JACXIY010000017.1"/>
</dbReference>
<comment type="caution">
    <text evidence="1">The sequence shown here is derived from an EMBL/GenBank/DDBJ whole genome shotgun (WGS) entry which is preliminary data.</text>
</comment>
<sequence length="267" mass="31156">MASSKWNLHKFYYRDAYIRNFLPDTALLNQESLKQFLDKYDSVYIKPDRRHGGNGVIRARKSENGYSFTAIAGRKAENESDIPTVQELYRKIAKRAIDDNYIIQQAIPLAVINGRPYDIRSMMMRKPGGLWRFYGYFAKVAGTVSIITNVCRSGGYVITIEEALRKSLGLTQEQIKQKKESMLDLSLKICNRFKKYKASTTQIGIDFALDDKGEIWIIEVNFDLPDHSGNAFAELPDKTNYLRIRRMKRWLRSIRRKRIIARRRKKK</sequence>
<organism evidence="1 2">
    <name type="scientific">Paenibacillus arenilitoris</name>
    <dbReference type="NCBI Taxonomy" id="2772299"/>
    <lineage>
        <taxon>Bacteria</taxon>
        <taxon>Bacillati</taxon>
        <taxon>Bacillota</taxon>
        <taxon>Bacilli</taxon>
        <taxon>Bacillales</taxon>
        <taxon>Paenibacillaceae</taxon>
        <taxon>Paenibacillus</taxon>
    </lineage>
</organism>
<dbReference type="Proteomes" id="UP000632125">
    <property type="component" value="Unassembled WGS sequence"/>
</dbReference>
<evidence type="ECO:0000313" key="2">
    <source>
        <dbReference type="Proteomes" id="UP000632125"/>
    </source>
</evidence>
<evidence type="ECO:0000313" key="1">
    <source>
        <dbReference type="EMBL" id="MBD2870003.1"/>
    </source>
</evidence>
<protein>
    <submittedName>
        <fullName evidence="1">YheC/YheD family protein</fullName>
    </submittedName>
</protein>
<dbReference type="InterPro" id="IPR026838">
    <property type="entry name" value="YheC/D"/>
</dbReference>
<reference evidence="1" key="1">
    <citation type="submission" date="2020-09" db="EMBL/GenBank/DDBJ databases">
        <title>A novel bacterium of genus Paenibacillus, isolated from South China Sea.</title>
        <authorList>
            <person name="Huang H."/>
            <person name="Mo K."/>
            <person name="Hu Y."/>
        </authorList>
    </citation>
    <scope>NUCLEOTIDE SEQUENCE</scope>
    <source>
        <strain evidence="1">IB182493</strain>
    </source>
</reference>
<gene>
    <name evidence="1" type="ORF">IDH41_15540</name>
</gene>
<dbReference type="AlphaFoldDB" id="A0A927H6W4"/>
<dbReference type="EMBL" id="JACXIY010000017">
    <property type="protein sequence ID" value="MBD2870003.1"/>
    <property type="molecule type" value="Genomic_DNA"/>
</dbReference>
<dbReference type="Pfam" id="PF14398">
    <property type="entry name" value="ATPgrasp_YheCD"/>
    <property type="match status" value="1"/>
</dbReference>